<feature type="compositionally biased region" description="Gly residues" evidence="1">
    <location>
        <begin position="167"/>
        <end position="176"/>
    </location>
</feature>
<gene>
    <name evidence="2" type="ORF">Esi_0024_0001</name>
</gene>
<sequence length="267" mass="25524">MRLVRAKFLKDFAPLHRLGLVWCERAAPPLLLADDSGEGGSLWRDCLAIVRNLTLLNNARASGGGGGGAGPDGSAEEAIAKESAALCDNTVVLDGEGMRSALRLAAHPVNAPAKELLALLESLVLRAARSRVMHKVSGGAAAAAAAAGAAGGAPLGVGAASTPGSSSSGGGGGGGATATPAKKPRLAAISPSSTSPAVRSGGGGGGGGRSTTTAIGSPGAAGASGAARQAGGGGASMLIVKKADVEDGILVEAKALPSSTGLASLEL</sequence>
<feature type="compositionally biased region" description="Low complexity" evidence="1">
    <location>
        <begin position="214"/>
        <end position="229"/>
    </location>
</feature>
<dbReference type="Proteomes" id="UP000002630">
    <property type="component" value="Linkage Group LG15"/>
</dbReference>
<name>D8LJ22_ECTSI</name>
<dbReference type="AlphaFoldDB" id="D8LJ22"/>
<reference evidence="2 3" key="1">
    <citation type="journal article" date="2010" name="Nature">
        <title>The Ectocarpus genome and the independent evolution of multicellularity in brown algae.</title>
        <authorList>
            <person name="Cock J.M."/>
            <person name="Sterck L."/>
            <person name="Rouze P."/>
            <person name="Scornet D."/>
            <person name="Allen A.E."/>
            <person name="Amoutzias G."/>
            <person name="Anthouard V."/>
            <person name="Artiguenave F."/>
            <person name="Aury J.M."/>
            <person name="Badger J.H."/>
            <person name="Beszteri B."/>
            <person name="Billiau K."/>
            <person name="Bonnet E."/>
            <person name="Bothwell J.H."/>
            <person name="Bowler C."/>
            <person name="Boyen C."/>
            <person name="Brownlee C."/>
            <person name="Carrano C.J."/>
            <person name="Charrier B."/>
            <person name="Cho G.Y."/>
            <person name="Coelho S.M."/>
            <person name="Collen J."/>
            <person name="Corre E."/>
            <person name="Da Silva C."/>
            <person name="Delage L."/>
            <person name="Delaroque N."/>
            <person name="Dittami S.M."/>
            <person name="Doulbeau S."/>
            <person name="Elias M."/>
            <person name="Farnham G."/>
            <person name="Gachon C.M."/>
            <person name="Gschloessl B."/>
            <person name="Heesch S."/>
            <person name="Jabbari K."/>
            <person name="Jubin C."/>
            <person name="Kawai H."/>
            <person name="Kimura K."/>
            <person name="Kloareg B."/>
            <person name="Kupper F.C."/>
            <person name="Lang D."/>
            <person name="Le Bail A."/>
            <person name="Leblanc C."/>
            <person name="Lerouge P."/>
            <person name="Lohr M."/>
            <person name="Lopez P.J."/>
            <person name="Martens C."/>
            <person name="Maumus F."/>
            <person name="Michel G."/>
            <person name="Miranda-Saavedra D."/>
            <person name="Morales J."/>
            <person name="Moreau H."/>
            <person name="Motomura T."/>
            <person name="Nagasato C."/>
            <person name="Napoli C.A."/>
            <person name="Nelson D.R."/>
            <person name="Nyvall-Collen P."/>
            <person name="Peters A.F."/>
            <person name="Pommier C."/>
            <person name="Potin P."/>
            <person name="Poulain J."/>
            <person name="Quesneville H."/>
            <person name="Read B."/>
            <person name="Rensing S.A."/>
            <person name="Ritter A."/>
            <person name="Rousvoal S."/>
            <person name="Samanta M."/>
            <person name="Samson G."/>
            <person name="Schroeder D.C."/>
            <person name="Segurens B."/>
            <person name="Strittmatter M."/>
            <person name="Tonon T."/>
            <person name="Tregear J.W."/>
            <person name="Valentin K."/>
            <person name="von Dassow P."/>
            <person name="Yamagishi T."/>
            <person name="Van de Peer Y."/>
            <person name="Wincker P."/>
        </authorList>
    </citation>
    <scope>NUCLEOTIDE SEQUENCE [LARGE SCALE GENOMIC DNA]</scope>
    <source>
        <strain evidence="3">Ec32 / CCAP1310/4</strain>
    </source>
</reference>
<keyword evidence="3" id="KW-1185">Reference proteome</keyword>
<evidence type="ECO:0000313" key="2">
    <source>
        <dbReference type="EMBL" id="CBN76906.1"/>
    </source>
</evidence>
<feature type="compositionally biased region" description="Gly residues" evidence="1">
    <location>
        <begin position="200"/>
        <end position="209"/>
    </location>
</feature>
<protein>
    <submittedName>
        <fullName evidence="2">Uncharacterized protein</fullName>
    </submittedName>
</protein>
<dbReference type="EMBL" id="FN649740">
    <property type="protein sequence ID" value="CBN76906.1"/>
    <property type="molecule type" value="Genomic_DNA"/>
</dbReference>
<proteinExistence type="predicted"/>
<evidence type="ECO:0000313" key="3">
    <source>
        <dbReference type="Proteomes" id="UP000002630"/>
    </source>
</evidence>
<evidence type="ECO:0000256" key="1">
    <source>
        <dbReference type="SAM" id="MobiDB-lite"/>
    </source>
</evidence>
<dbReference type="InParanoid" id="D8LJ22"/>
<dbReference type="EMBL" id="FN648420">
    <property type="protein sequence ID" value="CBN76906.1"/>
    <property type="molecule type" value="Genomic_DNA"/>
</dbReference>
<organism evidence="2 3">
    <name type="scientific">Ectocarpus siliculosus</name>
    <name type="common">Brown alga</name>
    <name type="synonym">Conferva siliculosa</name>
    <dbReference type="NCBI Taxonomy" id="2880"/>
    <lineage>
        <taxon>Eukaryota</taxon>
        <taxon>Sar</taxon>
        <taxon>Stramenopiles</taxon>
        <taxon>Ochrophyta</taxon>
        <taxon>PX clade</taxon>
        <taxon>Phaeophyceae</taxon>
        <taxon>Ectocarpales</taxon>
        <taxon>Ectocarpaceae</taxon>
        <taxon>Ectocarpus</taxon>
    </lineage>
</organism>
<feature type="region of interest" description="Disordered" evidence="1">
    <location>
        <begin position="158"/>
        <end position="231"/>
    </location>
</feature>
<accession>D8LJ22</accession>